<feature type="compositionally biased region" description="Basic and acidic residues" evidence="1">
    <location>
        <begin position="1"/>
        <end position="22"/>
    </location>
</feature>
<dbReference type="InParanoid" id="C1EF37"/>
<gene>
    <name evidence="2" type="ORF">MICPUN_63650</name>
</gene>
<evidence type="ECO:0000256" key="1">
    <source>
        <dbReference type="SAM" id="MobiDB-lite"/>
    </source>
</evidence>
<sequence>MSTRGDRSRPAPDRAGDADAAKTSRRPRRDTGYVGESPADDDEVGRSIPRGDAAVEDVTVAMRHLRTVEEAEEATAEEEDRGAHADDERDDDDAMATARPEPRGEWTTKPATETSWRGDGRVAAWLAERERKANKRALGPLRRARKELEWITRRRSAQIANYRRDRKIEIEEQREAMAQAKVASYGAAAKDGADVVTTNDRVGVIEDAAAVIERSRAIARLPARVSVPRFNAAGGARRTTRGGRKKKTSAALPWVTAPARANRRSRTDGSQRVEHAPHGARFVNQRSVWVAPGVFVQMARDDTKVPRDAARRNAAVFGGAPYDAREEEAARRRRASDVPEFFE</sequence>
<feature type="region of interest" description="Disordered" evidence="1">
    <location>
        <begin position="1"/>
        <end position="119"/>
    </location>
</feature>
<evidence type="ECO:0000313" key="2">
    <source>
        <dbReference type="EMBL" id="ACO66781.1"/>
    </source>
</evidence>
<dbReference type="AlphaFoldDB" id="C1EF37"/>
<dbReference type="Proteomes" id="UP000002009">
    <property type="component" value="Chromosome 13"/>
</dbReference>
<evidence type="ECO:0000313" key="3">
    <source>
        <dbReference type="Proteomes" id="UP000002009"/>
    </source>
</evidence>
<reference evidence="2 3" key="1">
    <citation type="journal article" date="2009" name="Science">
        <title>Green evolution and dynamic adaptations revealed by genomes of the marine picoeukaryotes Micromonas.</title>
        <authorList>
            <person name="Worden A.Z."/>
            <person name="Lee J.H."/>
            <person name="Mock T."/>
            <person name="Rouze P."/>
            <person name="Simmons M.P."/>
            <person name="Aerts A.L."/>
            <person name="Allen A.E."/>
            <person name="Cuvelier M.L."/>
            <person name="Derelle E."/>
            <person name="Everett M.V."/>
            <person name="Foulon E."/>
            <person name="Grimwood J."/>
            <person name="Gundlach H."/>
            <person name="Henrissat B."/>
            <person name="Napoli C."/>
            <person name="McDonald S.M."/>
            <person name="Parker M.S."/>
            <person name="Rombauts S."/>
            <person name="Salamov A."/>
            <person name="Von Dassow P."/>
            <person name="Badger J.H."/>
            <person name="Coutinho P.M."/>
            <person name="Demir E."/>
            <person name="Dubchak I."/>
            <person name="Gentemann C."/>
            <person name="Eikrem W."/>
            <person name="Gready J.E."/>
            <person name="John U."/>
            <person name="Lanier W."/>
            <person name="Lindquist E.A."/>
            <person name="Lucas S."/>
            <person name="Mayer K.F."/>
            <person name="Moreau H."/>
            <person name="Not F."/>
            <person name="Otillar R."/>
            <person name="Panaud O."/>
            <person name="Pangilinan J."/>
            <person name="Paulsen I."/>
            <person name="Piegu B."/>
            <person name="Poliakov A."/>
            <person name="Robbens S."/>
            <person name="Schmutz J."/>
            <person name="Toulza E."/>
            <person name="Wyss T."/>
            <person name="Zelensky A."/>
            <person name="Zhou K."/>
            <person name="Armbrust E.V."/>
            <person name="Bhattacharya D."/>
            <person name="Goodenough U.W."/>
            <person name="Van de Peer Y."/>
            <person name="Grigoriev I.V."/>
        </authorList>
    </citation>
    <scope>NUCLEOTIDE SEQUENCE [LARGE SCALE GENOMIC DNA]</scope>
    <source>
        <strain evidence="3">RCC299 / NOUM17</strain>
    </source>
</reference>
<feature type="region of interest" description="Disordered" evidence="1">
    <location>
        <begin position="324"/>
        <end position="343"/>
    </location>
</feature>
<organism evidence="2 3">
    <name type="scientific">Micromonas commoda (strain RCC299 / NOUM17 / CCMP2709)</name>
    <name type="common">Picoplanktonic green alga</name>
    <dbReference type="NCBI Taxonomy" id="296587"/>
    <lineage>
        <taxon>Eukaryota</taxon>
        <taxon>Viridiplantae</taxon>
        <taxon>Chlorophyta</taxon>
        <taxon>Mamiellophyceae</taxon>
        <taxon>Mamiellales</taxon>
        <taxon>Mamiellaceae</taxon>
        <taxon>Micromonas</taxon>
    </lineage>
</organism>
<keyword evidence="3" id="KW-1185">Reference proteome</keyword>
<accession>C1EF37</accession>
<dbReference type="RefSeq" id="XP_002505523.1">
    <property type="nucleotide sequence ID" value="XM_002505477.1"/>
</dbReference>
<protein>
    <submittedName>
        <fullName evidence="2">Uncharacterized protein</fullName>
    </submittedName>
</protein>
<dbReference type="EMBL" id="CP001331">
    <property type="protein sequence ID" value="ACO66781.1"/>
    <property type="molecule type" value="Genomic_DNA"/>
</dbReference>
<dbReference type="GeneID" id="8248696"/>
<proteinExistence type="predicted"/>
<dbReference type="KEGG" id="mis:MICPUN_63650"/>
<feature type="compositionally biased region" description="Acidic residues" evidence="1">
    <location>
        <begin position="70"/>
        <end position="80"/>
    </location>
</feature>
<name>C1EF37_MICCC</name>